<reference evidence="1" key="1">
    <citation type="journal article" date="1996" name="J. Bacteriol.">
        <title>Identification of a novel gene, pilZ, essential for type 4 fimbrial biogenesis in Pseudomonas aeruginosa.</title>
        <authorList>
            <person name="Alm R.A."/>
            <person name="Bodero A.J."/>
            <person name="Free P.D."/>
            <person name="Mattick J.S."/>
        </authorList>
    </citation>
    <scope>NUCLEOTIDE SEQUENCE</scope>
    <source>
        <strain evidence="1">PAO1</strain>
    </source>
</reference>
<protein>
    <submittedName>
        <fullName evidence="1">Uncharacterized protein</fullName>
    </submittedName>
</protein>
<name>Q51539_PSEAI</name>
<organism evidence="1">
    <name type="scientific">Pseudomonas aeruginosa</name>
    <dbReference type="NCBI Taxonomy" id="287"/>
    <lineage>
        <taxon>Bacteria</taxon>
        <taxon>Pseudomonadati</taxon>
        <taxon>Pseudomonadota</taxon>
        <taxon>Gammaproteobacteria</taxon>
        <taxon>Pseudomonadales</taxon>
        <taxon>Pseudomonadaceae</taxon>
        <taxon>Pseudomonas</taxon>
    </lineage>
</organism>
<proteinExistence type="predicted"/>
<sequence>MQHAGLRQRRLAQQRQGVGARLAGVHDHWLGGDPRGFQVQAKRLLLQLGGFRFVVVVEAGLADRHHPRMRQFAQQPVQRWRASGLQVQRVYAHRTVHVGIALGQGLHRPGHCRR</sequence>
<dbReference type="AlphaFoldDB" id="Q51539"/>
<accession>Q51539</accession>
<evidence type="ECO:0000313" key="1">
    <source>
        <dbReference type="EMBL" id="AAA93520.1"/>
    </source>
</evidence>
<dbReference type="EMBL" id="L42622">
    <property type="protein sequence ID" value="AAA93520.1"/>
    <property type="molecule type" value="Genomic_DNA"/>
</dbReference>
<dbReference type="PIR" id="C59241">
    <property type="entry name" value="C59241"/>
</dbReference>